<name>A0A1E7R9Z3_9GAMM</name>
<keyword evidence="2" id="KW-1185">Reference proteome</keyword>
<dbReference type="InterPro" id="IPR011990">
    <property type="entry name" value="TPR-like_helical_dom_sf"/>
</dbReference>
<dbReference type="RefSeq" id="WP_070069762.1">
    <property type="nucleotide sequence ID" value="NZ_MKKK01000021.1"/>
</dbReference>
<accession>A0A1E7R9Z3</accession>
<dbReference type="OrthoDB" id="6667397at2"/>
<organism evidence="1 2">
    <name type="scientific">Acinetobacter qingfengensis</name>
    <dbReference type="NCBI Taxonomy" id="1262585"/>
    <lineage>
        <taxon>Bacteria</taxon>
        <taxon>Pseudomonadati</taxon>
        <taxon>Pseudomonadota</taxon>
        <taxon>Gammaproteobacteria</taxon>
        <taxon>Moraxellales</taxon>
        <taxon>Moraxellaceae</taxon>
        <taxon>Acinetobacter</taxon>
    </lineage>
</organism>
<gene>
    <name evidence="1" type="ORF">BJI46_12340</name>
</gene>
<dbReference type="InterPro" id="IPR006597">
    <property type="entry name" value="Sel1-like"/>
</dbReference>
<dbReference type="InterPro" id="IPR050767">
    <property type="entry name" value="Sel1_AlgK"/>
</dbReference>
<dbReference type="Gene3D" id="1.25.40.10">
    <property type="entry name" value="Tetratricopeptide repeat domain"/>
    <property type="match status" value="3"/>
</dbReference>
<protein>
    <submittedName>
        <fullName evidence="1">Uncharacterized protein</fullName>
    </submittedName>
</protein>
<dbReference type="SMART" id="SM00671">
    <property type="entry name" value="SEL1"/>
    <property type="match status" value="7"/>
</dbReference>
<comment type="caution">
    <text evidence="1">The sequence shown here is derived from an EMBL/GenBank/DDBJ whole genome shotgun (WGS) entry which is preliminary data.</text>
</comment>
<reference evidence="1 2" key="1">
    <citation type="submission" date="2016-09" db="EMBL/GenBank/DDBJ databases">
        <authorList>
            <person name="Capua I."/>
            <person name="De Benedictis P."/>
            <person name="Joannis T."/>
            <person name="Lombin L.H."/>
            <person name="Cattoli G."/>
        </authorList>
    </citation>
    <scope>NUCLEOTIDE SEQUENCE [LARGE SCALE GENOMIC DNA]</scope>
    <source>
        <strain evidence="1 2">ANC 4671</strain>
    </source>
</reference>
<dbReference type="PANTHER" id="PTHR11102:SF160">
    <property type="entry name" value="ERAD-ASSOCIATED E3 UBIQUITIN-PROTEIN LIGASE COMPONENT HRD3"/>
    <property type="match status" value="1"/>
</dbReference>
<dbReference type="Pfam" id="PF08238">
    <property type="entry name" value="Sel1"/>
    <property type="match status" value="7"/>
</dbReference>
<evidence type="ECO:0000313" key="1">
    <source>
        <dbReference type="EMBL" id="OEY96160.1"/>
    </source>
</evidence>
<dbReference type="AlphaFoldDB" id="A0A1E7R9Z3"/>
<evidence type="ECO:0000313" key="2">
    <source>
        <dbReference type="Proteomes" id="UP000185895"/>
    </source>
</evidence>
<dbReference type="STRING" id="1262585.BJI46_12340"/>
<dbReference type="Proteomes" id="UP000185895">
    <property type="component" value="Unassembled WGS sequence"/>
</dbReference>
<dbReference type="PANTHER" id="PTHR11102">
    <property type="entry name" value="SEL-1-LIKE PROTEIN"/>
    <property type="match status" value="1"/>
</dbReference>
<sequence length="484" mass="53861">MAEQITQQQSLEAFEQQLRQKVQQGDPVACFQIVEHFERKGIAPNKLESTSRINLLMEASNKGIGAASILLAHWYLNGHYVQKDAAKAILFFEHAANVCKDSYGFYELAKMFELGLGVKAQPEKAQQFLKKAVDLHNPEATFTYATQRIQQEPEHSLQLLKDNYKKHHHVKSLLCLNDAQEFNQDKVQNFFEANQDDPYIAGLLAFRYLKNGQLQQAKQLAQQSAQQNNPIGCHVRALVEYQDSDGDAALAQQYMLKAAQLGHNEAAYQAALVVLQQVDQITDSAQKQQLLQQALQLLAQAAHAGVASAQFSLGQCLTQGIGVEVNRQEGFRWIERAAQQGNVDAIFALALNLPVEHEQHLPLLNTAAQAGHPKAMMCMGIYCQNHDQPAEAIEWFTHAKARGDIRAGYLLGIAYRDGLGVDADAKLAVELLNQAGEQGDADAYFALYESYKEGIGVRKNKKSQAKYLKLAQTAQHPKALEIQE</sequence>
<proteinExistence type="predicted"/>
<dbReference type="SUPFAM" id="SSF81901">
    <property type="entry name" value="HCP-like"/>
    <property type="match status" value="3"/>
</dbReference>
<dbReference type="EMBL" id="MKKK01000021">
    <property type="protein sequence ID" value="OEY96160.1"/>
    <property type="molecule type" value="Genomic_DNA"/>
</dbReference>